<dbReference type="InterPro" id="IPR036961">
    <property type="entry name" value="Kinesin_motor_dom_sf"/>
</dbReference>
<dbReference type="GO" id="GO:0005524">
    <property type="term" value="F:ATP binding"/>
    <property type="evidence" value="ECO:0007669"/>
    <property type="project" value="UniProtKB-KW"/>
</dbReference>
<feature type="domain" description="Kinesin motor" evidence="4">
    <location>
        <begin position="12"/>
        <end position="283"/>
    </location>
</feature>
<evidence type="ECO:0000313" key="5">
    <source>
        <dbReference type="EMBL" id="CBY22523.1"/>
    </source>
</evidence>
<feature type="region of interest" description="Disordered" evidence="3">
    <location>
        <begin position="274"/>
        <end position="301"/>
    </location>
</feature>
<dbReference type="InParanoid" id="E4WZC7"/>
<dbReference type="GO" id="GO:0007018">
    <property type="term" value="P:microtubule-based movement"/>
    <property type="evidence" value="ECO:0007669"/>
    <property type="project" value="InterPro"/>
</dbReference>
<dbReference type="Proteomes" id="UP000001307">
    <property type="component" value="Unassembled WGS sequence"/>
</dbReference>
<dbReference type="InterPro" id="IPR001752">
    <property type="entry name" value="Kinesin_motor_dom"/>
</dbReference>
<accession>E4WZC7</accession>
<name>E4WZC7_OIKDI</name>
<dbReference type="SMART" id="SM00129">
    <property type="entry name" value="KISc"/>
    <property type="match status" value="1"/>
</dbReference>
<evidence type="ECO:0000259" key="4">
    <source>
        <dbReference type="SMART" id="SM00129"/>
    </source>
</evidence>
<feature type="region of interest" description="Disordered" evidence="3">
    <location>
        <begin position="490"/>
        <end position="510"/>
    </location>
</feature>
<dbReference type="GO" id="GO:0008017">
    <property type="term" value="F:microtubule binding"/>
    <property type="evidence" value="ECO:0007669"/>
    <property type="project" value="InterPro"/>
</dbReference>
<dbReference type="AlphaFoldDB" id="E4WZC7"/>
<dbReference type="EMBL" id="FN653019">
    <property type="protein sequence ID" value="CBY22523.1"/>
    <property type="molecule type" value="Genomic_DNA"/>
</dbReference>
<gene>
    <name evidence="5" type="ORF">GSOID_T00013282001</name>
</gene>
<keyword evidence="1" id="KW-0547">Nucleotide-binding</keyword>
<feature type="compositionally biased region" description="Basic residues" evidence="3">
    <location>
        <begin position="274"/>
        <end position="283"/>
    </location>
</feature>
<evidence type="ECO:0000256" key="3">
    <source>
        <dbReference type="SAM" id="MobiDB-lite"/>
    </source>
</evidence>
<keyword evidence="2" id="KW-0067">ATP-binding</keyword>
<sequence>MPIQPPPNGLKKGKVRVLCRVNQTGENLICRNDRQIQLGSYVYNFDGIFKEDSTSPELLKETLVSAIRYGMMGGNSSVIPIGGPLKGKTSFLCYAAETALAWSLEVLKQQSRIKMRLSVIEGSQETLVDLINPDRPEIFAVEDPLLGPMLHGQSEMLIRSALPGLRLLRRCFARRNPLSHVLVSLTFHLPNGAHGRLHLFDCARGGSAILSTVSSFILDGGARKSTQKRNSAEQHLLREALSSTTNNICLVPHIDGNEEDKSLAILQAVSRMQRVRANHKRPRPGPATPPKPQMKTDCRSPLHGLSQSYISSCSEATSQDTVIYNAAWRGYQSDTNFKQTSNFKVSVRPSQHGSITDYDGEDNFLDLPLPRKKPHKVYLSDQEFSARESFSPTEMVIKCKPKVQPAAYARTKHLQLMSDAEEECARFSKKEKIQMDTIREYPATDTETCMAPRQHKLNPRKSNKAKSAVRMVRMADGSIQLQTASSKTTLADSNSYERKDKTRSSANLKSSSSLKNLLKFKTSKSSSSLNRSPTNTSIFHAAEMTMILPKRNLSEQERFKNCRELRLKYNQLLNRLPKKHKKKHEWSNANQDLYTTDHLVRLEIEVKKLEDVFEQMAAKNSNIRKFSFFGFRLAI</sequence>
<protein>
    <recommendedName>
        <fullName evidence="4">Kinesin motor domain-containing protein</fullName>
    </recommendedName>
</protein>
<organism evidence="5">
    <name type="scientific">Oikopleura dioica</name>
    <name type="common">Tunicate</name>
    <dbReference type="NCBI Taxonomy" id="34765"/>
    <lineage>
        <taxon>Eukaryota</taxon>
        <taxon>Metazoa</taxon>
        <taxon>Chordata</taxon>
        <taxon>Tunicata</taxon>
        <taxon>Appendicularia</taxon>
        <taxon>Copelata</taxon>
        <taxon>Oikopleuridae</taxon>
        <taxon>Oikopleura</taxon>
    </lineage>
</organism>
<feature type="compositionally biased region" description="Basic residues" evidence="3">
    <location>
        <begin position="453"/>
        <end position="464"/>
    </location>
</feature>
<reference evidence="5" key="1">
    <citation type="journal article" date="2010" name="Science">
        <title>Plasticity of animal genome architecture unmasked by rapid evolution of a pelagic tunicate.</title>
        <authorList>
            <person name="Denoeud F."/>
            <person name="Henriet S."/>
            <person name="Mungpakdee S."/>
            <person name="Aury J.M."/>
            <person name="Da Silva C."/>
            <person name="Brinkmann H."/>
            <person name="Mikhaleva J."/>
            <person name="Olsen L.C."/>
            <person name="Jubin C."/>
            <person name="Canestro C."/>
            <person name="Bouquet J.M."/>
            <person name="Danks G."/>
            <person name="Poulain J."/>
            <person name="Campsteijn C."/>
            <person name="Adamski M."/>
            <person name="Cross I."/>
            <person name="Yadetie F."/>
            <person name="Muffato M."/>
            <person name="Louis A."/>
            <person name="Butcher S."/>
            <person name="Tsagkogeorga G."/>
            <person name="Konrad A."/>
            <person name="Singh S."/>
            <person name="Jensen M.F."/>
            <person name="Cong E.H."/>
            <person name="Eikeseth-Otteraa H."/>
            <person name="Noel B."/>
            <person name="Anthouard V."/>
            <person name="Porcel B.M."/>
            <person name="Kachouri-Lafond R."/>
            <person name="Nishino A."/>
            <person name="Ugolini M."/>
            <person name="Chourrout P."/>
            <person name="Nishida H."/>
            <person name="Aasland R."/>
            <person name="Huzurbazar S."/>
            <person name="Westhof E."/>
            <person name="Delsuc F."/>
            <person name="Lehrach H."/>
            <person name="Reinhardt R."/>
            <person name="Weissenbach J."/>
            <person name="Roy S.W."/>
            <person name="Artiguenave F."/>
            <person name="Postlethwait J.H."/>
            <person name="Manak J.R."/>
            <person name="Thompson E.M."/>
            <person name="Jaillon O."/>
            <person name="Du Pasquier L."/>
            <person name="Boudinot P."/>
            <person name="Liberles D.A."/>
            <person name="Volff J.N."/>
            <person name="Philippe H."/>
            <person name="Lenhard B."/>
            <person name="Roest Crollius H."/>
            <person name="Wincker P."/>
            <person name="Chourrout D."/>
        </authorList>
    </citation>
    <scope>NUCLEOTIDE SEQUENCE [LARGE SCALE GENOMIC DNA]</scope>
</reference>
<dbReference type="Gene3D" id="3.40.850.10">
    <property type="entry name" value="Kinesin motor domain"/>
    <property type="match status" value="1"/>
</dbReference>
<dbReference type="GO" id="GO:0003777">
    <property type="term" value="F:microtubule motor activity"/>
    <property type="evidence" value="ECO:0007669"/>
    <property type="project" value="InterPro"/>
</dbReference>
<keyword evidence="6" id="KW-1185">Reference proteome</keyword>
<feature type="region of interest" description="Disordered" evidence="3">
    <location>
        <begin position="450"/>
        <end position="469"/>
    </location>
</feature>
<dbReference type="OrthoDB" id="10292701at2759"/>
<proteinExistence type="predicted"/>
<evidence type="ECO:0000256" key="2">
    <source>
        <dbReference type="ARBA" id="ARBA00022840"/>
    </source>
</evidence>
<dbReference type="SUPFAM" id="SSF52540">
    <property type="entry name" value="P-loop containing nucleoside triphosphate hydrolases"/>
    <property type="match status" value="1"/>
</dbReference>
<evidence type="ECO:0000313" key="6">
    <source>
        <dbReference type="Proteomes" id="UP000001307"/>
    </source>
</evidence>
<dbReference type="InterPro" id="IPR027417">
    <property type="entry name" value="P-loop_NTPase"/>
</dbReference>
<evidence type="ECO:0000256" key="1">
    <source>
        <dbReference type="ARBA" id="ARBA00022741"/>
    </source>
</evidence>